<dbReference type="AlphaFoldDB" id="A0A914EIR0"/>
<proteinExistence type="predicted"/>
<keyword evidence="1" id="KW-1185">Reference proteome</keyword>
<dbReference type="Proteomes" id="UP000887540">
    <property type="component" value="Unplaced"/>
</dbReference>
<sequence>MGSVNTTPRKKTSSVTNLKKNRFSLRKQISETNLIKPLNKGDWAGSVAILIGASCLQITGGAQFRGLTEAMCKGNGYDEVLKRIMENEVLAFELRALDDDPNEKPSHKDSLVCNRLKILNT</sequence>
<evidence type="ECO:0000313" key="2">
    <source>
        <dbReference type="WBParaSite" id="ACRNAN_scaffold84.g27817.t1"/>
    </source>
</evidence>
<dbReference type="WBParaSite" id="ACRNAN_scaffold84.g27817.t1">
    <property type="protein sequence ID" value="ACRNAN_scaffold84.g27817.t1"/>
    <property type="gene ID" value="ACRNAN_scaffold84.g27817"/>
</dbReference>
<organism evidence="1 2">
    <name type="scientific">Acrobeloides nanus</name>
    <dbReference type="NCBI Taxonomy" id="290746"/>
    <lineage>
        <taxon>Eukaryota</taxon>
        <taxon>Metazoa</taxon>
        <taxon>Ecdysozoa</taxon>
        <taxon>Nematoda</taxon>
        <taxon>Chromadorea</taxon>
        <taxon>Rhabditida</taxon>
        <taxon>Tylenchina</taxon>
        <taxon>Cephalobomorpha</taxon>
        <taxon>Cephaloboidea</taxon>
        <taxon>Cephalobidae</taxon>
        <taxon>Acrobeloides</taxon>
    </lineage>
</organism>
<accession>A0A914EIR0</accession>
<reference evidence="2" key="1">
    <citation type="submission" date="2022-11" db="UniProtKB">
        <authorList>
            <consortium name="WormBaseParasite"/>
        </authorList>
    </citation>
    <scope>IDENTIFICATION</scope>
</reference>
<name>A0A914EIR0_9BILA</name>
<protein>
    <submittedName>
        <fullName evidence="2">Uncharacterized protein</fullName>
    </submittedName>
</protein>
<evidence type="ECO:0000313" key="1">
    <source>
        <dbReference type="Proteomes" id="UP000887540"/>
    </source>
</evidence>